<feature type="signal peptide" evidence="2">
    <location>
        <begin position="1"/>
        <end position="26"/>
    </location>
</feature>
<reference evidence="3 4" key="1">
    <citation type="journal article" date="2016" name="Nat. Commun.">
        <title>Thousands of microbial genomes shed light on interconnected biogeochemical processes in an aquifer system.</title>
        <authorList>
            <person name="Anantharaman K."/>
            <person name="Brown C.T."/>
            <person name="Hug L.A."/>
            <person name="Sharon I."/>
            <person name="Castelle C.J."/>
            <person name="Probst A.J."/>
            <person name="Thomas B.C."/>
            <person name="Singh A."/>
            <person name="Wilkins M.J."/>
            <person name="Karaoz U."/>
            <person name="Brodie E.L."/>
            <person name="Williams K.H."/>
            <person name="Hubbard S.S."/>
            <person name="Banfield J.F."/>
        </authorList>
    </citation>
    <scope>NUCLEOTIDE SEQUENCE [LARGE SCALE GENOMIC DNA]</scope>
</reference>
<proteinExistence type="predicted"/>
<keyword evidence="1" id="KW-0812">Transmembrane</keyword>
<feature type="transmembrane region" description="Helical" evidence="1">
    <location>
        <begin position="486"/>
        <end position="509"/>
    </location>
</feature>
<dbReference type="PROSITE" id="PS51257">
    <property type="entry name" value="PROKAR_LIPOPROTEIN"/>
    <property type="match status" value="1"/>
</dbReference>
<protein>
    <submittedName>
        <fullName evidence="3">Uncharacterized protein</fullName>
    </submittedName>
</protein>
<accession>A0A1G2DIB4</accession>
<keyword evidence="1" id="KW-0472">Membrane</keyword>
<evidence type="ECO:0000313" key="3">
    <source>
        <dbReference type="EMBL" id="OGZ13306.1"/>
    </source>
</evidence>
<sequence>MKTSVRFSTCALFFFACVAGMTVATAGTPDTGPLVPFVNGVGVSQLPVDALRRGESSTSPAYVPPVYDQQEFQYFVDQSDKGNSANMRAELRQLLLAPKFVVRISSDGTNLEPLKRALSEKYKARVTDVPTVFVEQGIALFVLEFPADTKQERLVETLNAIVAQSGGAFEVIPVFYVENREAMASGVVVTFAAPFSGRQVEQMLRSYGGFRGLELKGDASGLRWTITPLSPRFTLESLLSKGGKARGGKFDVHLLTLANLLEAQKLLPGVPVVSARPMWNFMEEPLSAALSIEWPADTIGGTRVLRLTVTIIDHERVRFEPSKVTPLGSSGFELKFGSPENTVIPGWLKLAENGKITEKNQWIVAAPKNVVVGDRSFTVHTLSRPFYLLQPETAFSLSSLPVVYEHWDDVSRQWKRKTVSTNSLVVGVLPHRMSNNALSMPEPPSSQLPRMVEIFIAPPEVTRGVNDHWFSGWAERAKERNVSVGAIGTVSIAAFALAFILLTMSGFLFRQERRRMDAAKPVAVLFMSPEEFNGRMSRVTATENSVDGLSLQMVLGRKLVEDLLVARIPGIDHGHVTASSVKDAMSDLHGEDPRFANVLGAALELLRLTNAINAPKGSLDTEYLSGELEQLRSLLPAFYAELGALPPRMKKGEQYDTPVSGNV</sequence>
<evidence type="ECO:0000313" key="4">
    <source>
        <dbReference type="Proteomes" id="UP000178636"/>
    </source>
</evidence>
<feature type="chain" id="PRO_5009582589" evidence="2">
    <location>
        <begin position="27"/>
        <end position="663"/>
    </location>
</feature>
<organism evidence="3 4">
    <name type="scientific">Candidatus Lloydbacteria bacterium RIFCSPHIGHO2_02_FULL_54_17</name>
    <dbReference type="NCBI Taxonomy" id="1798664"/>
    <lineage>
        <taxon>Bacteria</taxon>
        <taxon>Candidatus Lloydiibacteriota</taxon>
    </lineage>
</organism>
<dbReference type="STRING" id="1798664.A3C93_00105"/>
<name>A0A1G2DIB4_9BACT</name>
<comment type="caution">
    <text evidence="3">The sequence shown here is derived from an EMBL/GenBank/DDBJ whole genome shotgun (WGS) entry which is preliminary data.</text>
</comment>
<keyword evidence="1" id="KW-1133">Transmembrane helix</keyword>
<dbReference type="EMBL" id="MHLO01000005">
    <property type="protein sequence ID" value="OGZ13306.1"/>
    <property type="molecule type" value="Genomic_DNA"/>
</dbReference>
<keyword evidence="2" id="KW-0732">Signal</keyword>
<evidence type="ECO:0000256" key="2">
    <source>
        <dbReference type="SAM" id="SignalP"/>
    </source>
</evidence>
<dbReference type="Proteomes" id="UP000178636">
    <property type="component" value="Unassembled WGS sequence"/>
</dbReference>
<evidence type="ECO:0000256" key="1">
    <source>
        <dbReference type="SAM" id="Phobius"/>
    </source>
</evidence>
<dbReference type="AlphaFoldDB" id="A0A1G2DIB4"/>
<gene>
    <name evidence="3" type="ORF">A3C93_00105</name>
</gene>